<dbReference type="AlphaFoldDB" id="A0A8J8JQD9"/>
<keyword evidence="1" id="KW-1133">Transmembrane helix</keyword>
<dbReference type="Pfam" id="PF03733">
    <property type="entry name" value="YccF"/>
    <property type="match status" value="2"/>
</dbReference>
<dbReference type="RefSeq" id="WP_171606547.1">
    <property type="nucleotide sequence ID" value="NZ_WHPF01000003.1"/>
</dbReference>
<organism evidence="3 4">
    <name type="scientific">Limnovirga soli</name>
    <dbReference type="NCBI Taxonomy" id="2656915"/>
    <lineage>
        <taxon>Bacteria</taxon>
        <taxon>Pseudomonadati</taxon>
        <taxon>Bacteroidota</taxon>
        <taxon>Chitinophagia</taxon>
        <taxon>Chitinophagales</taxon>
        <taxon>Chitinophagaceae</taxon>
        <taxon>Limnovirga</taxon>
    </lineage>
</organism>
<evidence type="ECO:0000259" key="2">
    <source>
        <dbReference type="Pfam" id="PF03733"/>
    </source>
</evidence>
<feature type="transmembrane region" description="Helical" evidence="1">
    <location>
        <begin position="6"/>
        <end position="35"/>
    </location>
</feature>
<gene>
    <name evidence="3" type="ORF">GD597_04025</name>
</gene>
<keyword evidence="1" id="KW-0472">Membrane</keyword>
<dbReference type="EMBL" id="WHPF01000003">
    <property type="protein sequence ID" value="NNV54617.1"/>
    <property type="molecule type" value="Genomic_DNA"/>
</dbReference>
<feature type="domain" description="Inner membrane component" evidence="2">
    <location>
        <begin position="69"/>
        <end position="119"/>
    </location>
</feature>
<dbReference type="InterPro" id="IPR005185">
    <property type="entry name" value="YccF"/>
</dbReference>
<protein>
    <submittedName>
        <fullName evidence="3">YccF domain-containing protein</fullName>
    </submittedName>
</protein>
<feature type="domain" description="Inner membrane component" evidence="2">
    <location>
        <begin position="4"/>
        <end position="54"/>
    </location>
</feature>
<evidence type="ECO:0000313" key="4">
    <source>
        <dbReference type="Proteomes" id="UP000598971"/>
    </source>
</evidence>
<dbReference type="InterPro" id="IPR031308">
    <property type="entry name" value="UCP028777"/>
</dbReference>
<dbReference type="PIRSF" id="PIRSF028777">
    <property type="entry name" value="UCP028777"/>
    <property type="match status" value="1"/>
</dbReference>
<dbReference type="InterPro" id="IPR052937">
    <property type="entry name" value="Inner_membrane_protein"/>
</dbReference>
<accession>A0A8J8JQD9</accession>
<dbReference type="NCBIfam" id="NF008740">
    <property type="entry name" value="PRK11770.1-2"/>
    <property type="match status" value="1"/>
</dbReference>
<dbReference type="PANTHER" id="PTHR42903">
    <property type="entry name" value="INNER MEMBRANE PROTEIN YCCF"/>
    <property type="match status" value="1"/>
</dbReference>
<name>A0A8J8JQD9_9BACT</name>
<proteinExistence type="predicted"/>
<reference evidence="3" key="1">
    <citation type="submission" date="2019-10" db="EMBL/GenBank/DDBJ databases">
        <title>Draft genome sequence of Panacibacter sp. KCS-6.</title>
        <authorList>
            <person name="Yim K.J."/>
        </authorList>
    </citation>
    <scope>NUCLEOTIDE SEQUENCE</scope>
    <source>
        <strain evidence="3">KCS-6</strain>
    </source>
</reference>
<dbReference type="PANTHER" id="PTHR42903:SF1">
    <property type="entry name" value="INNER MEMBRANE PROTEIN YCCF"/>
    <property type="match status" value="1"/>
</dbReference>
<evidence type="ECO:0000313" key="3">
    <source>
        <dbReference type="EMBL" id="NNV54617.1"/>
    </source>
</evidence>
<dbReference type="Proteomes" id="UP000598971">
    <property type="component" value="Unassembled WGS sequence"/>
</dbReference>
<dbReference type="GO" id="GO:0005886">
    <property type="term" value="C:plasma membrane"/>
    <property type="evidence" value="ECO:0007669"/>
    <property type="project" value="TreeGrafter"/>
</dbReference>
<comment type="caution">
    <text evidence="3">The sequence shown here is derived from an EMBL/GenBank/DDBJ whole genome shotgun (WGS) entry which is preliminary data.</text>
</comment>
<sequence>MNLPGNIIWLICGGFMAAMGYFFGGLLLCFTIIGIPFGLQCFKIGGFVLWPFGKKIVGSNSADGCLSVICNIIWIVTGGLYTAFIHVIFGLLLTITVIGIPFARQHFKLAGLSLAPFGKEVVYD</sequence>
<feature type="transmembrane region" description="Helical" evidence="1">
    <location>
        <begin position="83"/>
        <end position="103"/>
    </location>
</feature>
<keyword evidence="1" id="KW-0812">Transmembrane</keyword>
<evidence type="ECO:0000256" key="1">
    <source>
        <dbReference type="SAM" id="Phobius"/>
    </source>
</evidence>
<keyword evidence="4" id="KW-1185">Reference proteome</keyword>